<organism evidence="1 2">
    <name type="scientific">Candidatus Roizmanbacteria bacterium GW2011_GWC2_37_13</name>
    <dbReference type="NCBI Taxonomy" id="1618486"/>
    <lineage>
        <taxon>Bacteria</taxon>
        <taxon>Candidatus Roizmaniibacteriota</taxon>
    </lineage>
</organism>
<dbReference type="Proteomes" id="UP000034917">
    <property type="component" value="Unassembled WGS sequence"/>
</dbReference>
<proteinExistence type="predicted"/>
<gene>
    <name evidence="1" type="ORF">US40_C0001G0001</name>
</gene>
<sequence length="68" mass="8052">MRILKLVNPTRKDAFDAARDGRYIYGWKIAQMLRAINRISNETLGAIKEGLVRIEQYRQRNRNSRFKA</sequence>
<name>A0A0G0G9K6_9BACT</name>
<dbReference type="AlphaFoldDB" id="A0A0G0G9K6"/>
<accession>A0A0G0G9K6</accession>
<evidence type="ECO:0000313" key="2">
    <source>
        <dbReference type="Proteomes" id="UP000034917"/>
    </source>
</evidence>
<comment type="caution">
    <text evidence="1">The sequence shown here is derived from an EMBL/GenBank/DDBJ whole genome shotgun (WGS) entry which is preliminary data.</text>
</comment>
<protein>
    <submittedName>
        <fullName evidence="1">Uncharacterized protein</fullName>
    </submittedName>
</protein>
<evidence type="ECO:0000313" key="1">
    <source>
        <dbReference type="EMBL" id="KKQ26652.1"/>
    </source>
</evidence>
<reference evidence="1 2" key="1">
    <citation type="journal article" date="2015" name="Nature">
        <title>rRNA introns, odd ribosomes, and small enigmatic genomes across a large radiation of phyla.</title>
        <authorList>
            <person name="Brown C.T."/>
            <person name="Hug L.A."/>
            <person name="Thomas B.C."/>
            <person name="Sharon I."/>
            <person name="Castelle C.J."/>
            <person name="Singh A."/>
            <person name="Wilkins M.J."/>
            <person name="Williams K.H."/>
            <person name="Banfield J.F."/>
        </authorList>
    </citation>
    <scope>NUCLEOTIDE SEQUENCE [LARGE SCALE GENOMIC DNA]</scope>
</reference>
<dbReference type="EMBL" id="LBSV01000001">
    <property type="protein sequence ID" value="KKQ26652.1"/>
    <property type="molecule type" value="Genomic_DNA"/>
</dbReference>